<feature type="compositionally biased region" description="Polar residues" evidence="1">
    <location>
        <begin position="420"/>
        <end position="431"/>
    </location>
</feature>
<feature type="compositionally biased region" description="Low complexity" evidence="1">
    <location>
        <begin position="161"/>
        <end position="171"/>
    </location>
</feature>
<feature type="compositionally biased region" description="Polar residues" evidence="1">
    <location>
        <begin position="66"/>
        <end position="102"/>
    </location>
</feature>
<keyword evidence="3" id="KW-1185">Reference proteome</keyword>
<feature type="compositionally biased region" description="Low complexity" evidence="1">
    <location>
        <begin position="695"/>
        <end position="708"/>
    </location>
</feature>
<feature type="compositionally biased region" description="Low complexity" evidence="1">
    <location>
        <begin position="585"/>
        <end position="610"/>
    </location>
</feature>
<feature type="compositionally biased region" description="Polar residues" evidence="1">
    <location>
        <begin position="540"/>
        <end position="550"/>
    </location>
</feature>
<comment type="caution">
    <text evidence="2">The sequence shown here is derived from an EMBL/GenBank/DDBJ whole genome shotgun (WGS) entry which is preliminary data.</text>
</comment>
<feature type="compositionally biased region" description="Polar residues" evidence="1">
    <location>
        <begin position="517"/>
        <end position="528"/>
    </location>
</feature>
<reference evidence="2 3" key="1">
    <citation type="journal article" date="2022" name="Nat. Ecol. Evol.">
        <title>A masculinizing supergene underlies an exaggerated male reproductive morph in a spider.</title>
        <authorList>
            <person name="Hendrickx F."/>
            <person name="De Corte Z."/>
            <person name="Sonet G."/>
            <person name="Van Belleghem S.M."/>
            <person name="Kostlbacher S."/>
            <person name="Vangestel C."/>
        </authorList>
    </citation>
    <scope>NUCLEOTIDE SEQUENCE [LARGE SCALE GENOMIC DNA]</scope>
    <source>
        <strain evidence="2">W744_W776</strain>
    </source>
</reference>
<dbReference type="EMBL" id="JAFNEN010000390">
    <property type="protein sequence ID" value="KAG8184021.1"/>
    <property type="molecule type" value="Genomic_DNA"/>
</dbReference>
<protein>
    <submittedName>
        <fullName evidence="2">Uncharacterized protein</fullName>
    </submittedName>
</protein>
<feature type="compositionally biased region" description="Low complexity" evidence="1">
    <location>
        <begin position="886"/>
        <end position="923"/>
    </location>
</feature>
<dbReference type="InterPro" id="IPR038542">
    <property type="entry name" value="Spidroin_C_sf"/>
</dbReference>
<feature type="compositionally biased region" description="Low complexity" evidence="1">
    <location>
        <begin position="394"/>
        <end position="405"/>
    </location>
</feature>
<sequence>MKTTRVINLVDEKTLKPQSSSTSKPRDYTTPDPLKLELGPSPTEGSPSSVPGFHLPKETTGDDQKSNGNHKFGNSSDIELPTSTKPSVLTIGPNNTLETTQRPRGPISKIPKETQPSTEGGATTPAPVLNSGQKTTPAVEHGGPASFSSPKGPGYKSPLESSTSSPIIGSSHQRKHKLKHGSHGETRKSQSSSPSPPTTKATNKPTYSPLGPSTTTAGPIAGKTSNIETTFTTLRPSNAPETTPLPSGTISKNPKETQLSTKGGASTPAPILSSGQITTPGVLSGGPASSSSPTGPGSKSPVVSSTAAPNLGLERGTKPDTSKGQKASSPSLTVSGAESPEFSSTPSPVTGSVHETTRVINFGLDEKTPKPQSLSTSKHRDYTTPGPIKSELGPSPSQESPSSVPGINLPKETTGDDQKSNGNHKFGNSSDIELPTSKKPSVTTTGPSKAPETTPLRSGPISKTPKETQPSLEGGATTPAAILNSGQKTTPAVEHGGPASFSNPKTPGYKSPLESIPQYSKVQLQEKQVNIEYNFHKPSRPSNAPETTPLPSGPISKTPKETQPSTKGGASTPAPILSSGQITTPGVLSGGPASSSSPTGPGSKSPVVSSTAAPNLGSERGTKPDTSKGQKASSPSPTGSGAKSPEISSTPSPLTGSVHETTRVINFGLDEKTPKPQSSSTSKPRDSTTPGALKSELGPSPYEESPSSVPGINLPKETTGEDQKSNGVHKSGTSSDVELPTSKKPSVTTLGPSNAPETTPLPSGSISKTPKETQPSTKGGASTPAPILSSGQITTPGVLRGGPASSSSPPGPGSKSPVVSSTAAPNLGSERGTKPDTSKGQKASSPNPTGSGAKSPEISSTPSPLTGSVQETTRVINFGSDEKTPKSQSSSTSKPRDSTTPGPIKSELGPSPSEGSPSSFSLPKETTGEDQTLNGVHFENTKDQIKPTLIEPTDKVESTNHDTSSSLSAKMNKISTEKNRSLKCSCRFSNNDRSDVNLSNFSLPLKDVLSEAPEIELNIDRIDAEENAEEIVYRRTAPSFNLEDFENLFLLTLKDGSERIKQLTKALLKTKGHHSQNSLKLEHFVKKLSEIFGGMRYNNENLTYSELYVQLLTETLIAALEIIRETDSSCLTAPSAPSQLPQYINALYNILI</sequence>
<evidence type="ECO:0000313" key="3">
    <source>
        <dbReference type="Proteomes" id="UP000827092"/>
    </source>
</evidence>
<gene>
    <name evidence="2" type="ORF">JTE90_011519</name>
</gene>
<name>A0AAV6UL57_9ARAC</name>
<feature type="compositionally biased region" description="Polar residues" evidence="1">
    <location>
        <begin position="840"/>
        <end position="875"/>
    </location>
</feature>
<feature type="compositionally biased region" description="Low complexity" evidence="1">
    <location>
        <begin position="801"/>
        <end position="821"/>
    </location>
</feature>
<dbReference type="AlphaFoldDB" id="A0AAV6UL57"/>
<feature type="compositionally biased region" description="Polar residues" evidence="1">
    <location>
        <begin position="629"/>
        <end position="659"/>
    </location>
</feature>
<dbReference type="Gene3D" id="1.10.10.1350">
    <property type="entry name" value="Spidroin domain, C-terminal domain"/>
    <property type="match status" value="1"/>
</dbReference>
<feature type="compositionally biased region" description="Low complexity" evidence="1">
    <location>
        <begin position="189"/>
        <end position="206"/>
    </location>
</feature>
<feature type="compositionally biased region" description="Low complexity" evidence="1">
    <location>
        <begin position="280"/>
        <end position="305"/>
    </location>
</feature>
<feature type="compositionally biased region" description="Polar residues" evidence="1">
    <location>
        <begin position="743"/>
        <end position="780"/>
    </location>
</feature>
<feature type="compositionally biased region" description="Basic and acidic residues" evidence="1">
    <location>
        <begin position="55"/>
        <end position="65"/>
    </location>
</feature>
<feature type="compositionally biased region" description="Polar residues" evidence="1">
    <location>
        <begin position="324"/>
        <end position="354"/>
    </location>
</feature>
<feature type="region of interest" description="Disordered" evidence="1">
    <location>
        <begin position="1"/>
        <end position="974"/>
    </location>
</feature>
<feature type="compositionally biased region" description="Polar residues" evidence="1">
    <location>
        <begin position="211"/>
        <end position="264"/>
    </location>
</feature>
<evidence type="ECO:0000313" key="2">
    <source>
        <dbReference type="EMBL" id="KAG8184021.1"/>
    </source>
</evidence>
<proteinExistence type="predicted"/>
<dbReference type="Proteomes" id="UP000827092">
    <property type="component" value="Unassembled WGS sequence"/>
</dbReference>
<organism evidence="2 3">
    <name type="scientific">Oedothorax gibbosus</name>
    <dbReference type="NCBI Taxonomy" id="931172"/>
    <lineage>
        <taxon>Eukaryota</taxon>
        <taxon>Metazoa</taxon>
        <taxon>Ecdysozoa</taxon>
        <taxon>Arthropoda</taxon>
        <taxon>Chelicerata</taxon>
        <taxon>Arachnida</taxon>
        <taxon>Araneae</taxon>
        <taxon>Araneomorphae</taxon>
        <taxon>Entelegynae</taxon>
        <taxon>Araneoidea</taxon>
        <taxon>Linyphiidae</taxon>
        <taxon>Erigoninae</taxon>
        <taxon>Oedothorax</taxon>
    </lineage>
</organism>
<feature type="compositionally biased region" description="Polar residues" evidence="1">
    <location>
        <begin position="725"/>
        <end position="736"/>
    </location>
</feature>
<feature type="compositionally biased region" description="Polar residues" evidence="1">
    <location>
        <begin position="438"/>
        <end position="447"/>
    </location>
</feature>
<accession>A0AAV6UL57</accession>
<evidence type="ECO:0000256" key="1">
    <source>
        <dbReference type="SAM" id="MobiDB-lite"/>
    </source>
</evidence>
<feature type="compositionally biased region" description="Basic residues" evidence="1">
    <location>
        <begin position="172"/>
        <end position="181"/>
    </location>
</feature>